<keyword evidence="4 6" id="KW-1133">Transmembrane helix</keyword>
<dbReference type="PROSITE" id="PS00018">
    <property type="entry name" value="EF_HAND_1"/>
    <property type="match status" value="1"/>
</dbReference>
<feature type="transmembrane region" description="Helical" evidence="6">
    <location>
        <begin position="12"/>
        <end position="34"/>
    </location>
</feature>
<accession>A0A939HE13</accession>
<dbReference type="Proteomes" id="UP000664218">
    <property type="component" value="Unassembled WGS sequence"/>
</dbReference>
<evidence type="ECO:0000313" key="8">
    <source>
        <dbReference type="EMBL" id="MBO1265835.1"/>
    </source>
</evidence>
<sequence>MNMDRVFQHLYLVGMAAGFTIVIGLLLGVLTYMYKPLRPFILWTVDILQTIPVLALLGVIMLVAGASSTTVIIGIVLYSLLPVVRNTYVGLTSIDPALKEAATGMGMTKVQRLLSVEIQLAFPMIFTGIRIAIVTSIGTAVFGAVVGGGGLGSVINRAILIQDMRTLMEATLVLMAMAIVFDFGMGYIEKRLKERRTQALDFDEDKTMSTKEVL</sequence>
<dbReference type="InterPro" id="IPR018247">
    <property type="entry name" value="EF_Hand_1_Ca_BS"/>
</dbReference>
<dbReference type="GO" id="GO:0055085">
    <property type="term" value="P:transmembrane transport"/>
    <property type="evidence" value="ECO:0007669"/>
    <property type="project" value="InterPro"/>
</dbReference>
<feature type="transmembrane region" description="Helical" evidence="6">
    <location>
        <begin position="54"/>
        <end position="81"/>
    </location>
</feature>
<feature type="domain" description="ABC transmembrane type-1" evidence="7">
    <location>
        <begin position="6"/>
        <end position="185"/>
    </location>
</feature>
<keyword evidence="9" id="KW-1185">Reference proteome</keyword>
<comment type="caution">
    <text evidence="8">The sequence shown here is derived from an EMBL/GenBank/DDBJ whole genome shotgun (WGS) entry which is preliminary data.</text>
</comment>
<name>A0A939HE13_9CLOT</name>
<evidence type="ECO:0000256" key="1">
    <source>
        <dbReference type="ARBA" id="ARBA00004141"/>
    </source>
</evidence>
<dbReference type="Pfam" id="PF00528">
    <property type="entry name" value="BPD_transp_1"/>
    <property type="match status" value="1"/>
</dbReference>
<dbReference type="GO" id="GO:0005886">
    <property type="term" value="C:plasma membrane"/>
    <property type="evidence" value="ECO:0007669"/>
    <property type="project" value="UniProtKB-SubCell"/>
</dbReference>
<keyword evidence="5 6" id="KW-0472">Membrane</keyword>
<dbReference type="AlphaFoldDB" id="A0A939HE13"/>
<dbReference type="PANTHER" id="PTHR30177:SF4">
    <property type="entry name" value="OSMOPROTECTANT IMPORT PERMEASE PROTEIN OSMW"/>
    <property type="match status" value="1"/>
</dbReference>
<evidence type="ECO:0000256" key="2">
    <source>
        <dbReference type="ARBA" id="ARBA00022448"/>
    </source>
</evidence>
<protein>
    <submittedName>
        <fullName evidence="8">ABC transporter permease</fullName>
    </submittedName>
</protein>
<dbReference type="InterPro" id="IPR051204">
    <property type="entry name" value="ABC_transp_perm/SBD"/>
</dbReference>
<dbReference type="EMBL" id="JAFNJU010000010">
    <property type="protein sequence ID" value="MBO1265835.1"/>
    <property type="molecule type" value="Genomic_DNA"/>
</dbReference>
<dbReference type="Gene3D" id="1.10.3720.10">
    <property type="entry name" value="MetI-like"/>
    <property type="match status" value="1"/>
</dbReference>
<gene>
    <name evidence="8" type="ORF">J3A84_12415</name>
</gene>
<dbReference type="GO" id="GO:0031460">
    <property type="term" value="P:glycine betaine transport"/>
    <property type="evidence" value="ECO:0007669"/>
    <property type="project" value="TreeGrafter"/>
</dbReference>
<keyword evidence="3 6" id="KW-0812">Transmembrane</keyword>
<dbReference type="PROSITE" id="PS50928">
    <property type="entry name" value="ABC_TM1"/>
    <property type="match status" value="1"/>
</dbReference>
<dbReference type="InterPro" id="IPR035906">
    <property type="entry name" value="MetI-like_sf"/>
</dbReference>
<evidence type="ECO:0000256" key="4">
    <source>
        <dbReference type="ARBA" id="ARBA00022989"/>
    </source>
</evidence>
<reference evidence="8" key="1">
    <citation type="submission" date="2021-03" db="EMBL/GenBank/DDBJ databases">
        <title>Proteiniclasticum marinus sp. nov., isolated from tidal flat sediment.</title>
        <authorList>
            <person name="Namirimu T."/>
            <person name="Yang J.-A."/>
            <person name="Yang S.-H."/>
            <person name="Kim Y.-J."/>
            <person name="Kwon K.K."/>
        </authorList>
    </citation>
    <scope>NUCLEOTIDE SEQUENCE</scope>
    <source>
        <strain evidence="8">SCR006</strain>
    </source>
</reference>
<dbReference type="CDD" id="cd06261">
    <property type="entry name" value="TM_PBP2"/>
    <property type="match status" value="1"/>
</dbReference>
<feature type="transmembrane region" description="Helical" evidence="6">
    <location>
        <begin position="131"/>
        <end position="155"/>
    </location>
</feature>
<comment type="subcellular location">
    <subcellularLocation>
        <location evidence="6">Cell membrane</location>
        <topology evidence="6">Multi-pass membrane protein</topology>
    </subcellularLocation>
    <subcellularLocation>
        <location evidence="1">Membrane</location>
        <topology evidence="1">Multi-pass membrane protein</topology>
    </subcellularLocation>
</comment>
<evidence type="ECO:0000259" key="7">
    <source>
        <dbReference type="PROSITE" id="PS50928"/>
    </source>
</evidence>
<evidence type="ECO:0000256" key="5">
    <source>
        <dbReference type="ARBA" id="ARBA00023136"/>
    </source>
</evidence>
<feature type="transmembrane region" description="Helical" evidence="6">
    <location>
        <begin position="167"/>
        <end position="188"/>
    </location>
</feature>
<proteinExistence type="inferred from homology"/>
<dbReference type="RefSeq" id="WP_207600362.1">
    <property type="nucleotide sequence ID" value="NZ_JAFNJU010000010.1"/>
</dbReference>
<dbReference type="PANTHER" id="PTHR30177">
    <property type="entry name" value="GLYCINE BETAINE/L-PROLINE TRANSPORT SYSTEM PERMEASE PROTEIN PROW"/>
    <property type="match status" value="1"/>
</dbReference>
<dbReference type="InterPro" id="IPR000515">
    <property type="entry name" value="MetI-like"/>
</dbReference>
<evidence type="ECO:0000256" key="6">
    <source>
        <dbReference type="RuleBase" id="RU363032"/>
    </source>
</evidence>
<comment type="similarity">
    <text evidence="6">Belongs to the binding-protein-dependent transport system permease family.</text>
</comment>
<keyword evidence="2 6" id="KW-0813">Transport</keyword>
<evidence type="ECO:0000256" key="3">
    <source>
        <dbReference type="ARBA" id="ARBA00022692"/>
    </source>
</evidence>
<organism evidence="8 9">
    <name type="scientific">Proteiniclasticum aestuarii</name>
    <dbReference type="NCBI Taxonomy" id="2817862"/>
    <lineage>
        <taxon>Bacteria</taxon>
        <taxon>Bacillati</taxon>
        <taxon>Bacillota</taxon>
        <taxon>Clostridia</taxon>
        <taxon>Eubacteriales</taxon>
        <taxon>Clostridiaceae</taxon>
        <taxon>Proteiniclasticum</taxon>
    </lineage>
</organism>
<dbReference type="SUPFAM" id="SSF161098">
    <property type="entry name" value="MetI-like"/>
    <property type="match status" value="1"/>
</dbReference>
<evidence type="ECO:0000313" key="9">
    <source>
        <dbReference type="Proteomes" id="UP000664218"/>
    </source>
</evidence>